<keyword evidence="2" id="KW-1185">Reference proteome</keyword>
<evidence type="ECO:0000313" key="2">
    <source>
        <dbReference type="Proteomes" id="UP000308600"/>
    </source>
</evidence>
<accession>A0ACD3A5L1</accession>
<gene>
    <name evidence="1" type="ORF">BDN72DRAFT_850194</name>
</gene>
<proteinExistence type="predicted"/>
<dbReference type="EMBL" id="ML208721">
    <property type="protein sequence ID" value="TFK60882.1"/>
    <property type="molecule type" value="Genomic_DNA"/>
</dbReference>
<reference evidence="1 2" key="1">
    <citation type="journal article" date="2019" name="Nat. Ecol. Evol.">
        <title>Megaphylogeny resolves global patterns of mushroom evolution.</title>
        <authorList>
            <person name="Varga T."/>
            <person name="Krizsan K."/>
            <person name="Foldi C."/>
            <person name="Dima B."/>
            <person name="Sanchez-Garcia M."/>
            <person name="Sanchez-Ramirez S."/>
            <person name="Szollosi G.J."/>
            <person name="Szarkandi J.G."/>
            <person name="Papp V."/>
            <person name="Albert L."/>
            <person name="Andreopoulos W."/>
            <person name="Angelini C."/>
            <person name="Antonin V."/>
            <person name="Barry K.W."/>
            <person name="Bougher N.L."/>
            <person name="Buchanan P."/>
            <person name="Buyck B."/>
            <person name="Bense V."/>
            <person name="Catcheside P."/>
            <person name="Chovatia M."/>
            <person name="Cooper J."/>
            <person name="Damon W."/>
            <person name="Desjardin D."/>
            <person name="Finy P."/>
            <person name="Geml J."/>
            <person name="Haridas S."/>
            <person name="Hughes K."/>
            <person name="Justo A."/>
            <person name="Karasinski D."/>
            <person name="Kautmanova I."/>
            <person name="Kiss B."/>
            <person name="Kocsube S."/>
            <person name="Kotiranta H."/>
            <person name="LaButti K.M."/>
            <person name="Lechner B.E."/>
            <person name="Liimatainen K."/>
            <person name="Lipzen A."/>
            <person name="Lukacs Z."/>
            <person name="Mihaltcheva S."/>
            <person name="Morgado L.N."/>
            <person name="Niskanen T."/>
            <person name="Noordeloos M.E."/>
            <person name="Ohm R.A."/>
            <person name="Ortiz-Santana B."/>
            <person name="Ovrebo C."/>
            <person name="Racz N."/>
            <person name="Riley R."/>
            <person name="Savchenko A."/>
            <person name="Shiryaev A."/>
            <person name="Soop K."/>
            <person name="Spirin V."/>
            <person name="Szebenyi C."/>
            <person name="Tomsovsky M."/>
            <person name="Tulloss R.E."/>
            <person name="Uehling J."/>
            <person name="Grigoriev I.V."/>
            <person name="Vagvolgyi C."/>
            <person name="Papp T."/>
            <person name="Martin F.M."/>
            <person name="Miettinen O."/>
            <person name="Hibbett D.S."/>
            <person name="Nagy L.G."/>
        </authorList>
    </citation>
    <scope>NUCLEOTIDE SEQUENCE [LARGE SCALE GENOMIC DNA]</scope>
    <source>
        <strain evidence="1 2">NL-1719</strain>
    </source>
</reference>
<dbReference type="Proteomes" id="UP000308600">
    <property type="component" value="Unassembled WGS sequence"/>
</dbReference>
<sequence length="416" mass="46683">MALIPPEIVEQFMWHINEDKDRTEPLLACSLVSHTWGSIARPFLYNNVFLDISRSQATTLIDIISKSSQIQAYIHHLLIGRTSNPPASPLSILSKLGSLPSLQSLQIRSSVRLSLHLDRGFAMNLGSVLGSKSLTSLELSGFNFPAELLYHCVALQNLAIRQVTFMSPSTSDIDQELHVPHLLAERRPILKSLILSTFHREGNENLNWLLSPLSPFDLSQLETFIGVDRGNMMSSYEAHCRLISHASHSLKTVLIDPPTSCITGDVQNPLGLLDPRKLQNISSITVAVTQTLSQFNALPWLVLLLSGLPNPETLHELVLLCDLYKNTAGGFSAHSERWSDMDNLLNRFCNLQRLHLKCYDEPDDEVSQAMISWFHEMLPTWASKGVLSVECFHDVTYTTSIHQRLMGSGRYGVFWF</sequence>
<name>A0ACD3A5L1_9AGAR</name>
<evidence type="ECO:0000313" key="1">
    <source>
        <dbReference type="EMBL" id="TFK60882.1"/>
    </source>
</evidence>
<organism evidence="1 2">
    <name type="scientific">Pluteus cervinus</name>
    <dbReference type="NCBI Taxonomy" id="181527"/>
    <lineage>
        <taxon>Eukaryota</taxon>
        <taxon>Fungi</taxon>
        <taxon>Dikarya</taxon>
        <taxon>Basidiomycota</taxon>
        <taxon>Agaricomycotina</taxon>
        <taxon>Agaricomycetes</taxon>
        <taxon>Agaricomycetidae</taxon>
        <taxon>Agaricales</taxon>
        <taxon>Pluteineae</taxon>
        <taxon>Pluteaceae</taxon>
        <taxon>Pluteus</taxon>
    </lineage>
</organism>
<protein>
    <submittedName>
        <fullName evidence="1">Uncharacterized protein</fullName>
    </submittedName>
</protein>